<evidence type="ECO:0000259" key="1">
    <source>
        <dbReference type="Pfam" id="PF10074"/>
    </source>
</evidence>
<organism evidence="2 3">
    <name type="scientific">Rhizobium loti</name>
    <name type="common">Mesorhizobium loti</name>
    <dbReference type="NCBI Taxonomy" id="381"/>
    <lineage>
        <taxon>Bacteria</taxon>
        <taxon>Pseudomonadati</taxon>
        <taxon>Pseudomonadota</taxon>
        <taxon>Alphaproteobacteria</taxon>
        <taxon>Hyphomicrobiales</taxon>
        <taxon>Phyllobacteriaceae</taxon>
        <taxon>Mesorhizobium</taxon>
    </lineage>
</organism>
<evidence type="ECO:0000313" key="2">
    <source>
        <dbReference type="EMBL" id="OBQ62250.1"/>
    </source>
</evidence>
<name>A0A6M7U765_RHILI</name>
<proteinExistence type="predicted"/>
<sequence>MSAQSDFLDAPPAGARLTDYDRAHLTIYLRLLDAESEGAPWEEVTKILFGIDPTTDPARAEAVYLNHLARAHWMTNNGFRDLIRSSFH</sequence>
<accession>A0A6M7U765</accession>
<dbReference type="InterPro" id="IPR018754">
    <property type="entry name" value="RovC-like_DNA-bd"/>
</dbReference>
<reference evidence="2 3" key="1">
    <citation type="submission" date="2016-05" db="EMBL/GenBank/DDBJ databases">
        <authorList>
            <person name="Ramsay J.P."/>
        </authorList>
    </citation>
    <scope>NUCLEOTIDE SEQUENCE [LARGE SCALE GENOMIC DNA]</scope>
    <source>
        <strain evidence="2 3">NZP2042</strain>
    </source>
</reference>
<protein>
    <submittedName>
        <fullName evidence="2">DUF2285 domain-containing protein</fullName>
    </submittedName>
</protein>
<dbReference type="AlphaFoldDB" id="A0A6M7U765"/>
<dbReference type="EMBL" id="LYTK01000020">
    <property type="protein sequence ID" value="OBQ62250.1"/>
    <property type="molecule type" value="Genomic_DNA"/>
</dbReference>
<dbReference type="Pfam" id="PF10074">
    <property type="entry name" value="RovC_DNA-bd"/>
    <property type="match status" value="1"/>
</dbReference>
<gene>
    <name evidence="2" type="ORF">A8145_21595</name>
</gene>
<comment type="caution">
    <text evidence="2">The sequence shown here is derived from an EMBL/GenBank/DDBJ whole genome shotgun (WGS) entry which is preliminary data.</text>
</comment>
<feature type="domain" description="T6SS Transcription factor RovC-like DNA binding" evidence="1">
    <location>
        <begin position="10"/>
        <end position="84"/>
    </location>
</feature>
<dbReference type="Proteomes" id="UP000093737">
    <property type="component" value="Unassembled WGS sequence"/>
</dbReference>
<evidence type="ECO:0000313" key="3">
    <source>
        <dbReference type="Proteomes" id="UP000093737"/>
    </source>
</evidence>
<dbReference type="RefSeq" id="WP_065005624.1">
    <property type="nucleotide sequence ID" value="NZ_CP033334.1"/>
</dbReference>